<proteinExistence type="predicted"/>
<dbReference type="RefSeq" id="WP_200687607.1">
    <property type="nucleotide sequence ID" value="NZ_JAEPRQ010000005.1"/>
</dbReference>
<dbReference type="Proteomes" id="UP000640485">
    <property type="component" value="Unassembled WGS sequence"/>
</dbReference>
<dbReference type="AlphaFoldDB" id="A0A934VZK2"/>
<comment type="caution">
    <text evidence="1">The sequence shown here is derived from an EMBL/GenBank/DDBJ whole genome shotgun (WGS) entry which is preliminary data.</text>
</comment>
<protein>
    <submittedName>
        <fullName evidence="1">Thiamine pyrophosphate-binding protein</fullName>
    </submittedName>
</protein>
<dbReference type="PIRSF" id="PIRSF029505">
    <property type="entry name" value="UCP029505"/>
    <property type="match status" value="1"/>
</dbReference>
<dbReference type="EMBL" id="JAEPRQ010000005">
    <property type="protein sequence ID" value="MBK4217127.1"/>
    <property type="molecule type" value="Genomic_DNA"/>
</dbReference>
<dbReference type="InterPro" id="IPR016922">
    <property type="entry name" value="UCP029505"/>
</dbReference>
<keyword evidence="2" id="KW-1185">Reference proteome</keyword>
<evidence type="ECO:0000313" key="1">
    <source>
        <dbReference type="EMBL" id="MBK4217127.1"/>
    </source>
</evidence>
<reference evidence="1" key="1">
    <citation type="submission" date="2021-01" db="EMBL/GenBank/DDBJ databases">
        <title>Paracoccus amoyensis sp. nov., isolated from the surface seawater along the coast of Xiamen Island, China.</title>
        <authorList>
            <person name="Lyu L."/>
        </authorList>
    </citation>
    <scope>NUCLEOTIDE SEQUENCE</scope>
    <source>
        <strain evidence="1">MJ17</strain>
    </source>
</reference>
<name>A0A934VZK2_9RHOB</name>
<evidence type="ECO:0000313" key="2">
    <source>
        <dbReference type="Proteomes" id="UP000640485"/>
    </source>
</evidence>
<accession>A0A934VZK2</accession>
<gene>
    <name evidence="1" type="ORF">JJJ17_14440</name>
</gene>
<organism evidence="1 2">
    <name type="scientific">Paracoccus caeni</name>
    <dbReference type="NCBI Taxonomy" id="657651"/>
    <lineage>
        <taxon>Bacteria</taxon>
        <taxon>Pseudomonadati</taxon>
        <taxon>Pseudomonadota</taxon>
        <taxon>Alphaproteobacteria</taxon>
        <taxon>Rhodobacterales</taxon>
        <taxon>Paracoccaceae</taxon>
        <taxon>Paracoccus</taxon>
    </lineage>
</organism>
<sequence>MSAGVQRGEARTRLGRWWQDWRFHLSALAVLVPLAALPRYYSDISLFTGDAGLGSGEAKHVQVGPFDLQIAEFWLTAPIDMGVAGARKQFSVSLCQGCEHRIRAIHARFGKPRSLRAAGALFSGSHVRQTADLQVPPSVDSSDNLWLTVEEWDGTVHHGDIAVDQVSPATAAWLARKEKQQ</sequence>